<dbReference type="PROSITE" id="PS51352">
    <property type="entry name" value="THIOREDOXIN_2"/>
    <property type="match status" value="1"/>
</dbReference>
<keyword evidence="3" id="KW-0249">Electron transport</keyword>
<gene>
    <name evidence="9" type="primary">trxA</name>
    <name evidence="9" type="ORF">ACFFN0_01960</name>
</gene>
<keyword evidence="4" id="KW-1015">Disulfide bond</keyword>
<evidence type="ECO:0000256" key="3">
    <source>
        <dbReference type="ARBA" id="ARBA00022982"/>
    </source>
</evidence>
<sequence>MSTVNLTAETFEQTVTGNDIVLVDWWAEWCGPCKMFGPVYDKAAEQHPDVVFGKVDTEDQQALAAGAGISSIPTLMAFRDGMLVFRQPGALPARDLESVIDQVKKLDMDDVRAKMAEQQKA</sequence>
<dbReference type="PIRSF" id="PIRSF000077">
    <property type="entry name" value="Thioredoxin"/>
    <property type="match status" value="1"/>
</dbReference>
<dbReference type="Pfam" id="PF00085">
    <property type="entry name" value="Thioredoxin"/>
    <property type="match status" value="1"/>
</dbReference>
<evidence type="ECO:0000313" key="10">
    <source>
        <dbReference type="Proteomes" id="UP001589613"/>
    </source>
</evidence>
<dbReference type="NCBIfam" id="TIGR01068">
    <property type="entry name" value="thioredoxin"/>
    <property type="match status" value="1"/>
</dbReference>
<dbReference type="EMBL" id="JBHMAX010000002">
    <property type="protein sequence ID" value="MFB9730802.1"/>
    <property type="molecule type" value="Genomic_DNA"/>
</dbReference>
<keyword evidence="10" id="KW-1185">Reference proteome</keyword>
<evidence type="ECO:0000259" key="8">
    <source>
        <dbReference type="PROSITE" id="PS51352"/>
    </source>
</evidence>
<evidence type="ECO:0000256" key="5">
    <source>
        <dbReference type="ARBA" id="ARBA00023284"/>
    </source>
</evidence>
<evidence type="ECO:0000313" key="9">
    <source>
        <dbReference type="EMBL" id="MFB9730802.1"/>
    </source>
</evidence>
<dbReference type="InterPro" id="IPR005746">
    <property type="entry name" value="Thioredoxin"/>
</dbReference>
<dbReference type="CDD" id="cd02947">
    <property type="entry name" value="TRX_family"/>
    <property type="match status" value="1"/>
</dbReference>
<dbReference type="Gene3D" id="3.40.30.10">
    <property type="entry name" value="Glutaredoxin"/>
    <property type="match status" value="1"/>
</dbReference>
<dbReference type="PANTHER" id="PTHR45663">
    <property type="entry name" value="GEO12009P1"/>
    <property type="match status" value="1"/>
</dbReference>
<comment type="caution">
    <text evidence="9">The sequence shown here is derived from an EMBL/GenBank/DDBJ whole genome shotgun (WGS) entry which is preliminary data.</text>
</comment>
<dbReference type="SUPFAM" id="SSF52833">
    <property type="entry name" value="Thioredoxin-like"/>
    <property type="match status" value="1"/>
</dbReference>
<comment type="similarity">
    <text evidence="1 7">Belongs to the thioredoxin family.</text>
</comment>
<evidence type="ECO:0000256" key="7">
    <source>
        <dbReference type="PIRNR" id="PIRNR000077"/>
    </source>
</evidence>
<evidence type="ECO:0000256" key="6">
    <source>
        <dbReference type="NCBIfam" id="TIGR01068"/>
    </source>
</evidence>
<dbReference type="RefSeq" id="WP_075958464.1">
    <property type="nucleotide sequence ID" value="NZ_JBHMAX010000002.1"/>
</dbReference>
<organism evidence="9 10">
    <name type="scientific">Ornithinimicrobium kibberense</name>
    <dbReference type="NCBI Taxonomy" id="282060"/>
    <lineage>
        <taxon>Bacteria</taxon>
        <taxon>Bacillati</taxon>
        <taxon>Actinomycetota</taxon>
        <taxon>Actinomycetes</taxon>
        <taxon>Micrococcales</taxon>
        <taxon>Ornithinimicrobiaceae</taxon>
        <taxon>Ornithinimicrobium</taxon>
    </lineage>
</organism>
<dbReference type="InterPro" id="IPR013766">
    <property type="entry name" value="Thioredoxin_domain"/>
</dbReference>
<evidence type="ECO:0000256" key="2">
    <source>
        <dbReference type="ARBA" id="ARBA00022448"/>
    </source>
</evidence>
<protein>
    <recommendedName>
        <fullName evidence="6 7">Thioredoxin</fullName>
    </recommendedName>
</protein>
<name>A0ABV5UZ27_9MICO</name>
<proteinExistence type="inferred from homology"/>
<dbReference type="PANTHER" id="PTHR45663:SF40">
    <property type="entry name" value="THIOREDOXIN 2"/>
    <property type="match status" value="1"/>
</dbReference>
<accession>A0ABV5UZ27</accession>
<keyword evidence="5" id="KW-0676">Redox-active center</keyword>
<reference evidence="9 10" key="1">
    <citation type="submission" date="2024-09" db="EMBL/GenBank/DDBJ databases">
        <authorList>
            <person name="Sun Q."/>
            <person name="Mori K."/>
        </authorList>
    </citation>
    <scope>NUCLEOTIDE SEQUENCE [LARGE SCALE GENOMIC DNA]</scope>
    <source>
        <strain evidence="9 10">JCM 12763</strain>
    </source>
</reference>
<dbReference type="InterPro" id="IPR036249">
    <property type="entry name" value="Thioredoxin-like_sf"/>
</dbReference>
<evidence type="ECO:0000256" key="4">
    <source>
        <dbReference type="ARBA" id="ARBA00023157"/>
    </source>
</evidence>
<keyword evidence="2" id="KW-0813">Transport</keyword>
<dbReference type="PRINTS" id="PR00421">
    <property type="entry name" value="THIOREDOXIN"/>
</dbReference>
<feature type="domain" description="Thioredoxin" evidence="8">
    <location>
        <begin position="1"/>
        <end position="105"/>
    </location>
</feature>
<dbReference type="Proteomes" id="UP001589613">
    <property type="component" value="Unassembled WGS sequence"/>
</dbReference>
<evidence type="ECO:0000256" key="1">
    <source>
        <dbReference type="ARBA" id="ARBA00008987"/>
    </source>
</evidence>